<evidence type="ECO:0000313" key="2">
    <source>
        <dbReference type="EMBL" id="QKJ67234.1"/>
    </source>
</evidence>
<dbReference type="RefSeq" id="WP_173533737.1">
    <property type="nucleotide sequence ID" value="NZ_CP054143.1"/>
</dbReference>
<organism evidence="2 3">
    <name type="scientific">Deefgea piscis</name>
    <dbReference type="NCBI Taxonomy" id="2739061"/>
    <lineage>
        <taxon>Bacteria</taxon>
        <taxon>Pseudomonadati</taxon>
        <taxon>Pseudomonadota</taxon>
        <taxon>Betaproteobacteria</taxon>
        <taxon>Neisseriales</taxon>
        <taxon>Chitinibacteraceae</taxon>
        <taxon>Deefgea</taxon>
    </lineage>
</organism>
<dbReference type="EMBL" id="CP054143">
    <property type="protein sequence ID" value="QKJ67234.1"/>
    <property type="molecule type" value="Genomic_DNA"/>
</dbReference>
<feature type="region of interest" description="Disordered" evidence="1">
    <location>
        <begin position="26"/>
        <end position="51"/>
    </location>
</feature>
<name>A0A6M8SSX1_9NEIS</name>
<evidence type="ECO:0000313" key="3">
    <source>
        <dbReference type="Proteomes" id="UP000504844"/>
    </source>
</evidence>
<reference evidence="2 3" key="1">
    <citation type="submission" date="2020-05" db="EMBL/GenBank/DDBJ databases">
        <title>Complete genome sequence of Deefgea sp. D17.</title>
        <authorList>
            <person name="Bae J.-W."/>
            <person name="Han J.E."/>
        </authorList>
    </citation>
    <scope>NUCLEOTIDE SEQUENCE [LARGE SCALE GENOMIC DNA]</scope>
    <source>
        <strain evidence="2 3">D17</strain>
    </source>
</reference>
<dbReference type="AlphaFoldDB" id="A0A6M8SSX1"/>
<keyword evidence="3" id="KW-1185">Reference proteome</keyword>
<protein>
    <submittedName>
        <fullName evidence="2">Uncharacterized protein</fullName>
    </submittedName>
</protein>
<sequence length="51" mass="5760">MQLIIYKALIAIRIELTDVKWTVAAARRHSTESRPPNMRGASGKTQSHLNQ</sequence>
<accession>A0A6M8SSX1</accession>
<dbReference type="KEGG" id="dee:HQN60_11270"/>
<proteinExistence type="predicted"/>
<gene>
    <name evidence="2" type="ORF">HQN60_11270</name>
</gene>
<dbReference type="Proteomes" id="UP000504844">
    <property type="component" value="Chromosome"/>
</dbReference>
<evidence type="ECO:0000256" key="1">
    <source>
        <dbReference type="SAM" id="MobiDB-lite"/>
    </source>
</evidence>